<reference evidence="2 3" key="1">
    <citation type="submission" date="2019-05" db="EMBL/GenBank/DDBJ databases">
        <title>Another draft genome of Portunus trituberculatus and its Hox gene families provides insights of decapod evolution.</title>
        <authorList>
            <person name="Jeong J.-H."/>
            <person name="Song I."/>
            <person name="Kim S."/>
            <person name="Choi T."/>
            <person name="Kim D."/>
            <person name="Ryu S."/>
            <person name="Kim W."/>
        </authorList>
    </citation>
    <scope>NUCLEOTIDE SEQUENCE [LARGE SCALE GENOMIC DNA]</scope>
    <source>
        <tissue evidence="2">Muscle</tissue>
    </source>
</reference>
<feature type="compositionally biased region" description="Basic and acidic residues" evidence="1">
    <location>
        <begin position="36"/>
        <end position="49"/>
    </location>
</feature>
<gene>
    <name evidence="2" type="ORF">E2C01_092086</name>
</gene>
<comment type="caution">
    <text evidence="2">The sequence shown here is derived from an EMBL/GenBank/DDBJ whole genome shotgun (WGS) entry which is preliminary data.</text>
</comment>
<proteinExistence type="predicted"/>
<name>A0A5B7JUV6_PORTR</name>
<sequence>MSRWACNYAAGDSGVISCREAWHDTTRQGTARHGTARREVRKEGKKERT</sequence>
<evidence type="ECO:0000313" key="3">
    <source>
        <dbReference type="Proteomes" id="UP000324222"/>
    </source>
</evidence>
<dbReference type="Proteomes" id="UP000324222">
    <property type="component" value="Unassembled WGS sequence"/>
</dbReference>
<feature type="region of interest" description="Disordered" evidence="1">
    <location>
        <begin position="25"/>
        <end position="49"/>
    </location>
</feature>
<dbReference type="AlphaFoldDB" id="A0A5B7JUV6"/>
<evidence type="ECO:0000256" key="1">
    <source>
        <dbReference type="SAM" id="MobiDB-lite"/>
    </source>
</evidence>
<protein>
    <submittedName>
        <fullName evidence="2">Uncharacterized protein</fullName>
    </submittedName>
</protein>
<dbReference type="EMBL" id="VSRR010107447">
    <property type="protein sequence ID" value="MPC96808.1"/>
    <property type="molecule type" value="Genomic_DNA"/>
</dbReference>
<evidence type="ECO:0000313" key="2">
    <source>
        <dbReference type="EMBL" id="MPC96808.1"/>
    </source>
</evidence>
<organism evidence="2 3">
    <name type="scientific">Portunus trituberculatus</name>
    <name type="common">Swimming crab</name>
    <name type="synonym">Neptunus trituberculatus</name>
    <dbReference type="NCBI Taxonomy" id="210409"/>
    <lineage>
        <taxon>Eukaryota</taxon>
        <taxon>Metazoa</taxon>
        <taxon>Ecdysozoa</taxon>
        <taxon>Arthropoda</taxon>
        <taxon>Crustacea</taxon>
        <taxon>Multicrustacea</taxon>
        <taxon>Malacostraca</taxon>
        <taxon>Eumalacostraca</taxon>
        <taxon>Eucarida</taxon>
        <taxon>Decapoda</taxon>
        <taxon>Pleocyemata</taxon>
        <taxon>Brachyura</taxon>
        <taxon>Eubrachyura</taxon>
        <taxon>Portunoidea</taxon>
        <taxon>Portunidae</taxon>
        <taxon>Portuninae</taxon>
        <taxon>Portunus</taxon>
    </lineage>
</organism>
<keyword evidence="3" id="KW-1185">Reference proteome</keyword>
<accession>A0A5B7JUV6</accession>